<dbReference type="SUPFAM" id="SSF82199">
    <property type="entry name" value="SET domain"/>
    <property type="match status" value="1"/>
</dbReference>
<organism evidence="3">
    <name type="scientific">Ostreococcus tauri</name>
    <name type="common">Marine green alga</name>
    <dbReference type="NCBI Taxonomy" id="70448"/>
    <lineage>
        <taxon>Eukaryota</taxon>
        <taxon>Viridiplantae</taxon>
        <taxon>Chlorophyta</taxon>
        <taxon>Mamiellophyceae</taxon>
        <taxon>Mamiellales</taxon>
        <taxon>Bathycoccaceae</taxon>
        <taxon>Ostreococcus</taxon>
    </lineage>
</organism>
<dbReference type="PANTHER" id="PTHR46655">
    <property type="entry name" value="HISTONE-LYSINE N-METHYLTRANSFERASE ATXR3"/>
    <property type="match status" value="1"/>
</dbReference>
<sequence length="844" mass="94128">MAPARASNGTTSSRARELRRTFDLLARTEPYYACARWRRAPYDATPYEGLGTGEYVPGVGVSAADAETLFDRLRTSTSDGWTDVVGHAEDANGGVKREVDEDAGSGEVSVVGNRVVRKPAAPVTSREALGSPMRLGVDVEERPLWGVDCYTREAILASVATAPAFAGEDRRDKRVEFFVKRLLPKLHTLGDDGWDAAVLAERVLDDAIAEGDEDAAAASRALLWAIHELDDADAEKRANESTKKKAKKAKGDTSTAVQTAQDAVSEVELVPKEHRVQFRIHPKGTGVVCINPNGLKAGTLVNYYIGEMYPPWQWYERQDAIKKSFPNMNLPSFFNITLERPAHDERGRHVIFVEAMHKGSFASRLSHSCEPNCQTVTFTKDGKLTLGMFTVRDIAYGEEMTWDYSCITESAEEYRTGFCLCSSPGCRGSFLTYAGNGAFTAIVNKKHSFLHRNAILFVASTTPLTKAESESLYVAGIRQCALEKCPDWVVKWAALTLQYIKLEEKELPDVLMKLPVTEYGRYDEIGAKYEAAGVASTRITNLVVTLDKIRYVLNRPGQRRDSFFRALSDDEVIDHLWSGEASVFRRFIITMVNSGGDKRNEARSASMSTAAMFEKTWTDTRVASALKAIKKSVNVVDRPETAEQARARLLQVRAALEHAGDKAFHAQARDLLWLHANTLHYFTIEKFDLVLSPPVNIDDMKSQISCEMRTKLPNAVKGNRDKLLQKKYGPLYVWGQLVTWYKQTVYAPDASLSADRRGSLSLPDPESCYSAVPTKYTSSERRSLIKLMRSNIHAMWPTTMSWSFKNPTKVYGSPMFDEALRETFPKEYASGASFQTLLGEFERS</sequence>
<evidence type="ECO:0000313" key="3">
    <source>
        <dbReference type="EMBL" id="OUS48257.1"/>
    </source>
</evidence>
<dbReference type="InterPro" id="IPR046341">
    <property type="entry name" value="SET_dom_sf"/>
</dbReference>
<evidence type="ECO:0000256" key="1">
    <source>
        <dbReference type="SAM" id="MobiDB-lite"/>
    </source>
</evidence>
<accession>A0A1Y5IHZ3</accession>
<dbReference type="Proteomes" id="UP000195557">
    <property type="component" value="Unassembled WGS sequence"/>
</dbReference>
<name>A0A1Y5IHZ3_OSTTA</name>
<dbReference type="SMART" id="SM00317">
    <property type="entry name" value="SET"/>
    <property type="match status" value="1"/>
</dbReference>
<feature type="domain" description="SET" evidence="2">
    <location>
        <begin position="274"/>
        <end position="405"/>
    </location>
</feature>
<dbReference type="eggNOG" id="KOG1080">
    <property type="taxonomic scope" value="Eukaryota"/>
</dbReference>
<evidence type="ECO:0000259" key="2">
    <source>
        <dbReference type="PROSITE" id="PS50280"/>
    </source>
</evidence>
<dbReference type="InterPro" id="IPR045606">
    <property type="entry name" value="ATXR3_C"/>
</dbReference>
<proteinExistence type="predicted"/>
<dbReference type="Gene3D" id="2.170.270.10">
    <property type="entry name" value="SET domain"/>
    <property type="match status" value="1"/>
</dbReference>
<dbReference type="Pfam" id="PF00856">
    <property type="entry name" value="SET"/>
    <property type="match status" value="1"/>
</dbReference>
<reference evidence="3" key="1">
    <citation type="submission" date="2017-04" db="EMBL/GenBank/DDBJ databases">
        <title>Population genomics of picophytoplankton unveils novel chromosome hypervariability.</title>
        <authorList>
            <consortium name="DOE Joint Genome Institute"/>
            <person name="Blanc-Mathieu R."/>
            <person name="Krasovec M."/>
            <person name="Hebrard M."/>
            <person name="Yau S."/>
            <person name="Desgranges E."/>
            <person name="Martin J."/>
            <person name="Schackwitz W."/>
            <person name="Kuo A."/>
            <person name="Salin G."/>
            <person name="Donnadieu C."/>
            <person name="Desdevises Y."/>
            <person name="Sanchez-Ferandin S."/>
            <person name="Moreau H."/>
            <person name="Rivals E."/>
            <person name="Grigoriev I.V."/>
            <person name="Grimsley N."/>
            <person name="Eyre-Walker A."/>
            <person name="Piganeau G."/>
        </authorList>
    </citation>
    <scope>NUCLEOTIDE SEQUENCE [LARGE SCALE GENOMIC DNA]</scope>
    <source>
        <strain evidence="3">RCC 1115</strain>
    </source>
</reference>
<feature type="region of interest" description="Disordered" evidence="1">
    <location>
        <begin position="234"/>
        <end position="257"/>
    </location>
</feature>
<dbReference type="InterPro" id="IPR001214">
    <property type="entry name" value="SET_dom"/>
</dbReference>
<dbReference type="PROSITE" id="PS50280">
    <property type="entry name" value="SET"/>
    <property type="match status" value="1"/>
</dbReference>
<dbReference type="AlphaFoldDB" id="A0A1Y5IHZ3"/>
<feature type="compositionally biased region" description="Basic and acidic residues" evidence="1">
    <location>
        <begin position="234"/>
        <end position="243"/>
    </location>
</feature>
<dbReference type="Pfam" id="PF19633">
    <property type="entry name" value="SDG2_C"/>
    <property type="match status" value="1"/>
</dbReference>
<gene>
    <name evidence="3" type="ORF">BE221DRAFT_89444</name>
</gene>
<dbReference type="EMBL" id="KZ155774">
    <property type="protein sequence ID" value="OUS48257.1"/>
    <property type="molecule type" value="Genomic_DNA"/>
</dbReference>
<dbReference type="PANTHER" id="PTHR46655:SF1">
    <property type="entry name" value="HISTONE-LYSINE N-METHYLTRANSFERASE ATXR3"/>
    <property type="match status" value="1"/>
</dbReference>
<protein>
    <submittedName>
        <fullName evidence="3">SET domain-containing protein</fullName>
    </submittedName>
</protein>